<gene>
    <name evidence="9" type="ORF">AMORRO_LOCUS9437</name>
</gene>
<evidence type="ECO:0000313" key="10">
    <source>
        <dbReference type="Proteomes" id="UP000789342"/>
    </source>
</evidence>
<evidence type="ECO:0000256" key="4">
    <source>
        <dbReference type="ARBA" id="ARBA00022737"/>
    </source>
</evidence>
<dbReference type="GO" id="GO:0005634">
    <property type="term" value="C:nucleus"/>
    <property type="evidence" value="ECO:0007669"/>
    <property type="project" value="UniProtKB-SubCell"/>
</dbReference>
<evidence type="ECO:0000256" key="6">
    <source>
        <dbReference type="HAMAP-Rule" id="MF_03056"/>
    </source>
</evidence>
<dbReference type="InterPro" id="IPR036322">
    <property type="entry name" value="WD40_repeat_dom_sf"/>
</dbReference>
<keyword evidence="4 6" id="KW-0677">Repeat</keyword>
<dbReference type="AlphaFoldDB" id="A0A9N9DKZ8"/>
<dbReference type="EMBL" id="CAJVPV010009190">
    <property type="protein sequence ID" value="CAG8639126.1"/>
    <property type="molecule type" value="Genomic_DNA"/>
</dbReference>
<protein>
    <submittedName>
        <fullName evidence="9">7922_t:CDS:1</fullName>
    </submittedName>
</protein>
<feature type="compositionally biased region" description="Basic and acidic residues" evidence="8">
    <location>
        <begin position="421"/>
        <end position="433"/>
    </location>
</feature>
<comment type="subcellular location">
    <subcellularLocation>
        <location evidence="1 6">Nucleus</location>
    </subcellularLocation>
</comment>
<name>A0A9N9DKZ8_9GLOM</name>
<comment type="caution">
    <text evidence="9">The sequence shown here is derived from an EMBL/GenBank/DDBJ whole genome shotgun (WGS) entry which is preliminary data.</text>
</comment>
<accession>A0A9N9DKZ8</accession>
<proteinExistence type="inferred from homology"/>
<dbReference type="OrthoDB" id="339900at2759"/>
<dbReference type="GO" id="GO:0043527">
    <property type="term" value="C:tRNA methyltransferase complex"/>
    <property type="evidence" value="ECO:0007669"/>
    <property type="project" value="TreeGrafter"/>
</dbReference>
<comment type="function">
    <text evidence="6">Required for the formation of N(7)-methylguanine at position 46 (m7G46) in tRNA. In the complex, it is required to stabilize and induce conformational changes of the catalytic subunit.</text>
</comment>
<dbReference type="PANTHER" id="PTHR16288">
    <property type="entry name" value="WD40 REPEAT PROTEIN 4"/>
    <property type="match status" value="1"/>
</dbReference>
<evidence type="ECO:0000256" key="5">
    <source>
        <dbReference type="ARBA" id="ARBA00023242"/>
    </source>
</evidence>
<keyword evidence="10" id="KW-1185">Reference proteome</keyword>
<dbReference type="InterPro" id="IPR028884">
    <property type="entry name" value="Trm82"/>
</dbReference>
<dbReference type="Proteomes" id="UP000789342">
    <property type="component" value="Unassembled WGS sequence"/>
</dbReference>
<evidence type="ECO:0000256" key="1">
    <source>
        <dbReference type="ARBA" id="ARBA00004123"/>
    </source>
</evidence>
<comment type="pathway">
    <text evidence="6">tRNA modification; N(7)-methylguanine-tRNA biosynthesis.</text>
</comment>
<evidence type="ECO:0000256" key="2">
    <source>
        <dbReference type="ARBA" id="ARBA00022574"/>
    </source>
</evidence>
<keyword evidence="3 6" id="KW-0819">tRNA processing</keyword>
<organism evidence="9 10">
    <name type="scientific">Acaulospora morrowiae</name>
    <dbReference type="NCBI Taxonomy" id="94023"/>
    <lineage>
        <taxon>Eukaryota</taxon>
        <taxon>Fungi</taxon>
        <taxon>Fungi incertae sedis</taxon>
        <taxon>Mucoromycota</taxon>
        <taxon>Glomeromycotina</taxon>
        <taxon>Glomeromycetes</taxon>
        <taxon>Diversisporales</taxon>
        <taxon>Acaulosporaceae</taxon>
        <taxon>Acaulospora</taxon>
    </lineage>
</organism>
<evidence type="ECO:0000313" key="9">
    <source>
        <dbReference type="EMBL" id="CAG8639126.1"/>
    </source>
</evidence>
<dbReference type="PROSITE" id="PS50082">
    <property type="entry name" value="WD_REPEATS_2"/>
    <property type="match status" value="1"/>
</dbReference>
<feature type="compositionally biased region" description="Basic and acidic residues" evidence="8">
    <location>
        <begin position="387"/>
        <end position="396"/>
    </location>
</feature>
<evidence type="ECO:0000256" key="8">
    <source>
        <dbReference type="SAM" id="MobiDB-lite"/>
    </source>
</evidence>
<dbReference type="GO" id="GO:0106004">
    <property type="term" value="P:tRNA (guanine-N7)-methylation"/>
    <property type="evidence" value="ECO:0007669"/>
    <property type="project" value="UniProtKB-UniRule"/>
</dbReference>
<dbReference type="InterPro" id="IPR001680">
    <property type="entry name" value="WD40_rpt"/>
</dbReference>
<dbReference type="Pfam" id="PF00400">
    <property type="entry name" value="WD40"/>
    <property type="match status" value="1"/>
</dbReference>
<keyword evidence="2 6" id="KW-0853">WD repeat</keyword>
<keyword evidence="5 6" id="KW-0539">Nucleus</keyword>
<dbReference type="HAMAP" id="MF_03056">
    <property type="entry name" value="TRM82"/>
    <property type="match status" value="1"/>
</dbReference>
<evidence type="ECO:0000256" key="7">
    <source>
        <dbReference type="PROSITE-ProRule" id="PRU00221"/>
    </source>
</evidence>
<feature type="repeat" description="WD" evidence="7">
    <location>
        <begin position="59"/>
        <end position="105"/>
    </location>
</feature>
<dbReference type="GO" id="GO:0005829">
    <property type="term" value="C:cytosol"/>
    <property type="evidence" value="ECO:0007669"/>
    <property type="project" value="TreeGrafter"/>
</dbReference>
<comment type="similarity">
    <text evidence="6">Belongs to the WD repeat TRM82 family.</text>
</comment>
<dbReference type="PANTHER" id="PTHR16288:SF0">
    <property type="entry name" value="TRNA (GUANINE-N(7)-)-METHYLTRANSFERASE NON-CATALYTIC SUBUNIT WDR4"/>
    <property type="match status" value="1"/>
</dbReference>
<dbReference type="PROSITE" id="PS00678">
    <property type="entry name" value="WD_REPEATS_1"/>
    <property type="match status" value="1"/>
</dbReference>
<dbReference type="Gene3D" id="2.130.10.10">
    <property type="entry name" value="YVTN repeat-like/Quinoprotein amine dehydrogenase"/>
    <property type="match status" value="1"/>
</dbReference>
<reference evidence="9" key="1">
    <citation type="submission" date="2021-06" db="EMBL/GenBank/DDBJ databases">
        <authorList>
            <person name="Kallberg Y."/>
            <person name="Tangrot J."/>
            <person name="Rosling A."/>
        </authorList>
    </citation>
    <scope>NUCLEOTIDE SEQUENCE</scope>
    <source>
        <strain evidence="9">CL551</strain>
    </source>
</reference>
<sequence>MTLRLPFTKLLHHPSKNILILVFGAHFQALDTSTGSFIVSTRALSSELSTPILKYISPADAHAAPIRAISFCDKIQKGVGSLLATSCEDKLLKIWNIDSGWDLKSTRPVAKRAVSIAFDALASRVITADKFGDVLSYPLELPDNECTYDLLLGHVSMVTDMVLSHNNKYVITADRDEHIRVSRYPKGYEIESYCLGHTQFLSKLHILPWDTNLLLSAGGDDFIALWDYVPGTLIQELNIKKLIESQMNDETIENSDIASDDTEYLSKAIAVSSLVCCKVLQHIAVIIEKFPGVIILRWDYEQRCITYKQTLTLCNNPLDISYDLRGNLWVASSAEELVTIFLRRGDEYVKASVDHPLVHQINTFGSMTVDALPDLYTIGQLRKEPTDWRELKKDEQEDKDDDSSQSVDSLEKSPKKKKAKHVDDRKNKRIKSE</sequence>
<evidence type="ECO:0000256" key="3">
    <source>
        <dbReference type="ARBA" id="ARBA00022694"/>
    </source>
</evidence>
<feature type="region of interest" description="Disordered" evidence="8">
    <location>
        <begin position="387"/>
        <end position="433"/>
    </location>
</feature>
<dbReference type="InterPro" id="IPR015943">
    <property type="entry name" value="WD40/YVTN_repeat-like_dom_sf"/>
</dbReference>
<dbReference type="InterPro" id="IPR019775">
    <property type="entry name" value="WD40_repeat_CS"/>
</dbReference>
<dbReference type="SUPFAM" id="SSF50978">
    <property type="entry name" value="WD40 repeat-like"/>
    <property type="match status" value="1"/>
</dbReference>
<dbReference type="SMART" id="SM00320">
    <property type="entry name" value="WD40"/>
    <property type="match status" value="3"/>
</dbReference>